<dbReference type="Gene3D" id="1.10.720.40">
    <property type="match status" value="1"/>
</dbReference>
<reference evidence="4 5" key="1">
    <citation type="journal article" date="2024" name="bioRxiv">
        <title>A reference genome for Trichogramma kaykai: A tiny desert-dwelling parasitoid wasp with competing sex-ratio distorters.</title>
        <authorList>
            <person name="Culotta J."/>
            <person name="Lindsey A.R."/>
        </authorList>
    </citation>
    <scope>NUCLEOTIDE SEQUENCE [LARGE SCALE GENOMIC DNA]</scope>
    <source>
        <strain evidence="4 5">KSX58</strain>
    </source>
</reference>
<dbReference type="Gene3D" id="1.25.40.20">
    <property type="entry name" value="Ankyrin repeat-containing domain"/>
    <property type="match status" value="1"/>
</dbReference>
<dbReference type="PROSITE" id="PS50297">
    <property type="entry name" value="ANK_REP_REGION"/>
    <property type="match status" value="1"/>
</dbReference>
<organism evidence="4 5">
    <name type="scientific">Trichogramma kaykai</name>
    <dbReference type="NCBI Taxonomy" id="54128"/>
    <lineage>
        <taxon>Eukaryota</taxon>
        <taxon>Metazoa</taxon>
        <taxon>Ecdysozoa</taxon>
        <taxon>Arthropoda</taxon>
        <taxon>Hexapoda</taxon>
        <taxon>Insecta</taxon>
        <taxon>Pterygota</taxon>
        <taxon>Neoptera</taxon>
        <taxon>Endopterygota</taxon>
        <taxon>Hymenoptera</taxon>
        <taxon>Apocrita</taxon>
        <taxon>Proctotrupomorpha</taxon>
        <taxon>Chalcidoidea</taxon>
        <taxon>Trichogrammatidae</taxon>
        <taxon>Trichogramma</taxon>
    </lineage>
</organism>
<gene>
    <name evidence="4" type="ORF">TKK_007310</name>
</gene>
<feature type="compositionally biased region" description="Polar residues" evidence="2">
    <location>
        <begin position="316"/>
        <end position="325"/>
    </location>
</feature>
<dbReference type="InterPro" id="IPR003887">
    <property type="entry name" value="LEM_dom"/>
</dbReference>
<dbReference type="SUPFAM" id="SSF48403">
    <property type="entry name" value="Ankyrin repeat"/>
    <property type="match status" value="1"/>
</dbReference>
<dbReference type="Pfam" id="PF12796">
    <property type="entry name" value="Ank_2"/>
    <property type="match status" value="1"/>
</dbReference>
<dbReference type="InterPro" id="IPR034998">
    <property type="entry name" value="ANKLE1"/>
</dbReference>
<evidence type="ECO:0000313" key="5">
    <source>
        <dbReference type="Proteomes" id="UP001627154"/>
    </source>
</evidence>
<dbReference type="InterPro" id="IPR011015">
    <property type="entry name" value="LEM/LEM-like_dom_sf"/>
</dbReference>
<name>A0ABD2X2P6_9HYME</name>
<feature type="repeat" description="ANK" evidence="1">
    <location>
        <begin position="87"/>
        <end position="119"/>
    </location>
</feature>
<dbReference type="Pfam" id="PF22945">
    <property type="entry name" value="LEM-3_GIY-YIG"/>
    <property type="match status" value="1"/>
</dbReference>
<dbReference type="PROSITE" id="PS50088">
    <property type="entry name" value="ANK_REPEAT"/>
    <property type="match status" value="2"/>
</dbReference>
<keyword evidence="1" id="KW-0040">ANK repeat</keyword>
<evidence type="ECO:0000313" key="4">
    <source>
        <dbReference type="EMBL" id="KAL3399071.1"/>
    </source>
</evidence>
<dbReference type="CDD" id="cd10454">
    <property type="entry name" value="GIY-YIG_COG3680_Meta"/>
    <property type="match status" value="1"/>
</dbReference>
<feature type="compositionally biased region" description="Polar residues" evidence="2">
    <location>
        <begin position="365"/>
        <end position="385"/>
    </location>
</feature>
<dbReference type="PANTHER" id="PTHR46427:SF1">
    <property type="entry name" value="ANKYRIN REPEAT AND LEM DOMAIN-CONTAINING PROTEIN 1"/>
    <property type="match status" value="1"/>
</dbReference>
<dbReference type="Pfam" id="PF03020">
    <property type="entry name" value="LEM"/>
    <property type="match status" value="1"/>
</dbReference>
<accession>A0ABD2X2P6</accession>
<dbReference type="SMART" id="SM00248">
    <property type="entry name" value="ANK"/>
    <property type="match status" value="3"/>
</dbReference>
<keyword evidence="5" id="KW-1185">Reference proteome</keyword>
<dbReference type="Proteomes" id="UP001627154">
    <property type="component" value="Unassembled WGS sequence"/>
</dbReference>
<dbReference type="AlphaFoldDB" id="A0ABD2X2P6"/>
<feature type="region of interest" description="Disordered" evidence="2">
    <location>
        <begin position="309"/>
        <end position="385"/>
    </location>
</feature>
<dbReference type="PROSITE" id="PS50954">
    <property type="entry name" value="LEM"/>
    <property type="match status" value="1"/>
</dbReference>
<feature type="repeat" description="ANK" evidence="1">
    <location>
        <begin position="50"/>
        <end position="86"/>
    </location>
</feature>
<dbReference type="InterPro" id="IPR036770">
    <property type="entry name" value="Ankyrin_rpt-contain_sf"/>
</dbReference>
<feature type="compositionally biased region" description="Basic residues" evidence="2">
    <location>
        <begin position="326"/>
        <end position="356"/>
    </location>
</feature>
<comment type="caution">
    <text evidence="4">The sequence shown here is derived from an EMBL/GenBank/DDBJ whole genome shotgun (WGS) entry which is preliminary data.</text>
</comment>
<evidence type="ECO:0000259" key="3">
    <source>
        <dbReference type="PROSITE" id="PS50954"/>
    </source>
</evidence>
<dbReference type="SMART" id="SM00540">
    <property type="entry name" value="LEM"/>
    <property type="match status" value="1"/>
</dbReference>
<dbReference type="CDD" id="cd12934">
    <property type="entry name" value="LEM"/>
    <property type="match status" value="1"/>
</dbReference>
<dbReference type="SUPFAM" id="SSF63451">
    <property type="entry name" value="LEM domain"/>
    <property type="match status" value="1"/>
</dbReference>
<proteinExistence type="predicted"/>
<sequence length="1048" mass="119854">MSVKISTPKQKADLYLASSLCDGIEDNDFQQVVTLLRDKDADPNVLMPLHGITPFHLVIGNDSQTFAEEVTKLFLQHGGNPNVKSIDGMTPVHVAAAWGRTNILKLLLANGGDPLCLDFECYSPFHYAFKGHHFETVGILSEYCMAMENENGKNDIIPRYKLEFDKLLVNLGDMLAEYSASSNPSIHNSDENSYLSDDCNELFQINSEYSDDGQSESLLYCDKNFFNSRKRTETIDTYCDNLKNNNYQDSAFNSETEESKKMINMVNDIISQLSNSCTSDIDLNNISFNEETEDINILKDIKSKQKISISRKERNTNSVHNSQISNKKRRQSTLQIIKHRNELKKRKSKKLIKKSNKLSDESSFEHSISQSFTKNSPSNQHTSIHKNSSIENDWLHEPILSQSPNLHISSKLIDKNNESIESLEAKSTSNKPKTSLISQVIEQKFLEPSSSSDLNFKKILKPKKYFITPRKSTVTKTSENFLKKQLNNDYKTKVNEHLKYLSPFNSSNSKSKTLITSSNGNLQKSIKLKKNPKNISNRLNNVLPNLEQNNSADYTQKTNYSSDLFDSHVDSYDKKSNKTTSLKISGIELLDTKVISKSDIKSDSSTEESITFPSEICIENHQNQIKEEKISLDNKNQTFEKTINLSSSLIVAQGSLLSNANIDRNNDALQEINFHDLSDDTRPDNYSIKIDHNDVNSLISSNDNLIYIRDESLSSYRKIDLDSFLSMEEDYKYEDLEEGIVFLEKRFCVAPSCASSETSSYYTCSTFKSESLPNEMYVMDKITLRERLENMGQNPGPITTTTHRVYLKRLHKLESQALKSVHRNEILAPKTKNPLDFNKEKNLLKSSLLAIDWIKNIDDFETIERKVFFEFDAPNPSRKWREGTSKSSFNYLLLDPRLTQDLPRRAADMKTTEKWEAFLSAIFYVGKGKKSRPYAHLYDAFKIWVSKDQKAVNNKKIQRILDIWNEGKGVVVLHVFHNTIPVEAYTREAMMIDVLGTRKLGNCKSGDYYGVAATWNHKEKCEFGRFLLFKALQIFLIEGERQIFPDNL</sequence>
<dbReference type="EMBL" id="JBJJXI010000058">
    <property type="protein sequence ID" value="KAL3399071.1"/>
    <property type="molecule type" value="Genomic_DNA"/>
</dbReference>
<protein>
    <recommendedName>
        <fullName evidence="3">LEM domain-containing protein</fullName>
    </recommendedName>
</protein>
<evidence type="ECO:0000256" key="1">
    <source>
        <dbReference type="PROSITE-ProRule" id="PRU00023"/>
    </source>
</evidence>
<dbReference type="PANTHER" id="PTHR46427">
    <property type="entry name" value="ANKYRIN REPEAT AND LEM DOMAIN-CONTAINING PROTEIN 1"/>
    <property type="match status" value="1"/>
</dbReference>
<evidence type="ECO:0000256" key="2">
    <source>
        <dbReference type="SAM" id="MobiDB-lite"/>
    </source>
</evidence>
<feature type="domain" description="LEM" evidence="3">
    <location>
        <begin position="773"/>
        <end position="817"/>
    </location>
</feature>
<dbReference type="InterPro" id="IPR002110">
    <property type="entry name" value="Ankyrin_rpt"/>
</dbReference>